<feature type="binding site" description="axial binding residue" evidence="6">
    <location>
        <position position="442"/>
    </location>
    <ligand>
        <name>heme</name>
        <dbReference type="ChEBI" id="CHEBI:30413"/>
    </ligand>
    <ligandPart>
        <name>Fe</name>
        <dbReference type="ChEBI" id="CHEBI:18248"/>
    </ligandPart>
</feature>
<dbReference type="InterPro" id="IPR050121">
    <property type="entry name" value="Cytochrome_P450_monoxygenase"/>
</dbReference>
<dbReference type="PRINTS" id="PR00463">
    <property type="entry name" value="EP450I"/>
</dbReference>
<keyword evidence="8" id="KW-1133">Transmembrane helix</keyword>
<accession>A0AA39CS64</accession>
<dbReference type="Gene3D" id="1.10.630.10">
    <property type="entry name" value="Cytochrome P450"/>
    <property type="match status" value="1"/>
</dbReference>
<comment type="similarity">
    <text evidence="2 7">Belongs to the cytochrome P450 family.</text>
</comment>
<keyword evidence="10" id="KW-1185">Reference proteome</keyword>
<dbReference type="InterPro" id="IPR017972">
    <property type="entry name" value="Cyt_P450_CS"/>
</dbReference>
<evidence type="ECO:0008006" key="11">
    <source>
        <dbReference type="Google" id="ProtNLM"/>
    </source>
</evidence>
<protein>
    <recommendedName>
        <fullName evidence="11">Cytochrome P450</fullName>
    </recommendedName>
</protein>
<dbReference type="Pfam" id="PF00067">
    <property type="entry name" value="p450"/>
    <property type="match status" value="1"/>
</dbReference>
<dbReference type="InterPro" id="IPR036396">
    <property type="entry name" value="Cyt_P450_sf"/>
</dbReference>
<keyword evidence="7" id="KW-0503">Monooxygenase</keyword>
<evidence type="ECO:0000256" key="4">
    <source>
        <dbReference type="ARBA" id="ARBA00023002"/>
    </source>
</evidence>
<comment type="cofactor">
    <cofactor evidence="1 6">
        <name>heme</name>
        <dbReference type="ChEBI" id="CHEBI:30413"/>
    </cofactor>
</comment>
<evidence type="ECO:0000256" key="6">
    <source>
        <dbReference type="PIRSR" id="PIRSR602401-1"/>
    </source>
</evidence>
<dbReference type="AlphaFoldDB" id="A0AA39CS64"/>
<dbReference type="GO" id="GO:0004497">
    <property type="term" value="F:monooxygenase activity"/>
    <property type="evidence" value="ECO:0007669"/>
    <property type="project" value="UniProtKB-KW"/>
</dbReference>
<dbReference type="SUPFAM" id="SSF48264">
    <property type="entry name" value="Cytochrome P450"/>
    <property type="match status" value="1"/>
</dbReference>
<dbReference type="InterPro" id="IPR002401">
    <property type="entry name" value="Cyt_P450_E_grp-I"/>
</dbReference>
<dbReference type="PANTHER" id="PTHR24305">
    <property type="entry name" value="CYTOCHROME P450"/>
    <property type="match status" value="1"/>
</dbReference>
<gene>
    <name evidence="9" type="ORF">H2204_012585</name>
</gene>
<evidence type="ECO:0000256" key="7">
    <source>
        <dbReference type="RuleBase" id="RU000461"/>
    </source>
</evidence>
<keyword evidence="4 7" id="KW-0560">Oxidoreductase</keyword>
<evidence type="ECO:0000256" key="2">
    <source>
        <dbReference type="ARBA" id="ARBA00010617"/>
    </source>
</evidence>
<keyword evidence="5 6" id="KW-0408">Iron</keyword>
<evidence type="ECO:0000313" key="10">
    <source>
        <dbReference type="Proteomes" id="UP001172681"/>
    </source>
</evidence>
<dbReference type="PROSITE" id="PS00086">
    <property type="entry name" value="CYTOCHROME_P450"/>
    <property type="match status" value="1"/>
</dbReference>
<dbReference type="GO" id="GO:0020037">
    <property type="term" value="F:heme binding"/>
    <property type="evidence" value="ECO:0007669"/>
    <property type="project" value="InterPro"/>
</dbReference>
<dbReference type="Proteomes" id="UP001172681">
    <property type="component" value="Unassembled WGS sequence"/>
</dbReference>
<keyword evidence="8" id="KW-0812">Transmembrane</keyword>
<evidence type="ECO:0000256" key="5">
    <source>
        <dbReference type="ARBA" id="ARBA00023004"/>
    </source>
</evidence>
<organism evidence="9 10">
    <name type="scientific">Knufia peltigerae</name>
    <dbReference type="NCBI Taxonomy" id="1002370"/>
    <lineage>
        <taxon>Eukaryota</taxon>
        <taxon>Fungi</taxon>
        <taxon>Dikarya</taxon>
        <taxon>Ascomycota</taxon>
        <taxon>Pezizomycotina</taxon>
        <taxon>Eurotiomycetes</taxon>
        <taxon>Chaetothyriomycetidae</taxon>
        <taxon>Chaetothyriales</taxon>
        <taxon>Trichomeriaceae</taxon>
        <taxon>Knufia</taxon>
    </lineage>
</organism>
<dbReference type="GO" id="GO:0005506">
    <property type="term" value="F:iron ion binding"/>
    <property type="evidence" value="ECO:0007669"/>
    <property type="project" value="InterPro"/>
</dbReference>
<reference evidence="9" key="1">
    <citation type="submission" date="2022-10" db="EMBL/GenBank/DDBJ databases">
        <title>Culturing micro-colonial fungi from biological soil crusts in the Mojave desert and describing Neophaeococcomyces mojavensis, and introducing the new genera and species Taxawa tesnikishii.</title>
        <authorList>
            <person name="Kurbessoian T."/>
            <person name="Stajich J.E."/>
        </authorList>
    </citation>
    <scope>NUCLEOTIDE SEQUENCE</scope>
    <source>
        <strain evidence="9">TK_35</strain>
    </source>
</reference>
<proteinExistence type="inferred from homology"/>
<dbReference type="PANTHER" id="PTHR24305:SF166">
    <property type="entry name" value="CYTOCHROME P450 12A4, MITOCHONDRIAL-RELATED"/>
    <property type="match status" value="1"/>
</dbReference>
<evidence type="ECO:0000256" key="1">
    <source>
        <dbReference type="ARBA" id="ARBA00001971"/>
    </source>
</evidence>
<comment type="caution">
    <text evidence="9">The sequence shown here is derived from an EMBL/GenBank/DDBJ whole genome shotgun (WGS) entry which is preliminary data.</text>
</comment>
<name>A0AA39CS64_9EURO</name>
<keyword evidence="6 7" id="KW-0349">Heme</keyword>
<dbReference type="InterPro" id="IPR001128">
    <property type="entry name" value="Cyt_P450"/>
</dbReference>
<feature type="transmembrane region" description="Helical" evidence="8">
    <location>
        <begin position="16"/>
        <end position="37"/>
    </location>
</feature>
<dbReference type="EMBL" id="JAPDRN010000130">
    <property type="protein sequence ID" value="KAJ9619717.1"/>
    <property type="molecule type" value="Genomic_DNA"/>
</dbReference>
<dbReference type="PRINTS" id="PR00385">
    <property type="entry name" value="P450"/>
</dbReference>
<sequence length="446" mass="50063">MALLRDAGALETSQSLLGIILAGFPLSVVFYVLFIHFHSPLCDIKGPWLTNVSSAPLFIAALRGKKAMWIRTLHAQYGPVVRIAPNKVCVSAEEGVKLIYNNKITKSHAYDAFRFRDVKMCIGLLGVKEAHGRRKSLLPAFSRTNLIEMEPVIRGHLEHFLDWLSKFDGDGKPVDAFKWFRYLTFDVITEVAFGQQIGMLKTEDTHFIQQIEMRNKRNGLIGAFPILKPIMKIVTPNVAAAWFGADEEIAKYAIRAREMWSRAGPENRNRVDILSRIEEDGKKNPDAALSSQEIIAEMMEILNAGSGTTANTAMFTTWELSRHPEIQEKLHLELAEEFPDPTEPLNVERLEKLPYLDGVCREGLRLHAPIPAYLERVAGEGGLDIAGSHIRQGTIVGMQAYTNHRNESVYPDPESFVPERWFDPTPAMKVNFLPFSAGPRACIGLK</sequence>
<keyword evidence="3 6" id="KW-0479">Metal-binding</keyword>
<keyword evidence="8" id="KW-0472">Membrane</keyword>
<evidence type="ECO:0000256" key="8">
    <source>
        <dbReference type="SAM" id="Phobius"/>
    </source>
</evidence>
<evidence type="ECO:0000313" key="9">
    <source>
        <dbReference type="EMBL" id="KAJ9619717.1"/>
    </source>
</evidence>
<dbReference type="GO" id="GO:0016705">
    <property type="term" value="F:oxidoreductase activity, acting on paired donors, with incorporation or reduction of molecular oxygen"/>
    <property type="evidence" value="ECO:0007669"/>
    <property type="project" value="InterPro"/>
</dbReference>
<evidence type="ECO:0000256" key="3">
    <source>
        <dbReference type="ARBA" id="ARBA00022723"/>
    </source>
</evidence>